<evidence type="ECO:0000256" key="1">
    <source>
        <dbReference type="ARBA" id="ARBA00004613"/>
    </source>
</evidence>
<name>A0AAY3ZTR3_9TELE</name>
<dbReference type="InterPro" id="IPR001073">
    <property type="entry name" value="C1q_dom"/>
</dbReference>
<feature type="domain" description="C1q" evidence="4">
    <location>
        <begin position="55"/>
        <end position="194"/>
    </location>
</feature>
<dbReference type="Pfam" id="PF00386">
    <property type="entry name" value="C1q"/>
    <property type="match status" value="1"/>
</dbReference>
<dbReference type="SUPFAM" id="SSF49842">
    <property type="entry name" value="TNF-like"/>
    <property type="match status" value="1"/>
</dbReference>
<dbReference type="GeneTree" id="ENSGT00950000183116"/>
<dbReference type="InterPro" id="IPR008983">
    <property type="entry name" value="Tumour_necrosis_fac-like_dom"/>
</dbReference>
<organism evidence="5 6">
    <name type="scientific">Denticeps clupeoides</name>
    <name type="common">denticle herring</name>
    <dbReference type="NCBI Taxonomy" id="299321"/>
    <lineage>
        <taxon>Eukaryota</taxon>
        <taxon>Metazoa</taxon>
        <taxon>Chordata</taxon>
        <taxon>Craniata</taxon>
        <taxon>Vertebrata</taxon>
        <taxon>Euteleostomi</taxon>
        <taxon>Actinopterygii</taxon>
        <taxon>Neopterygii</taxon>
        <taxon>Teleostei</taxon>
        <taxon>Clupei</taxon>
        <taxon>Clupeiformes</taxon>
        <taxon>Denticipitoidei</taxon>
        <taxon>Denticipitidae</taxon>
        <taxon>Denticeps</taxon>
    </lineage>
</organism>
<keyword evidence="6" id="KW-1185">Reference proteome</keyword>
<dbReference type="PRINTS" id="PR00007">
    <property type="entry name" value="COMPLEMNTC1Q"/>
</dbReference>
<keyword evidence="2" id="KW-0964">Secreted</keyword>
<accession>A0AAY3ZTR3</accession>
<dbReference type="AlphaFoldDB" id="A0AAY3ZTR3"/>
<dbReference type="PANTHER" id="PTHR22923:SF64">
    <property type="entry name" value="C1Q-RELATED FACTOR"/>
    <property type="match status" value="1"/>
</dbReference>
<dbReference type="PROSITE" id="PS50871">
    <property type="entry name" value="C1Q"/>
    <property type="match status" value="1"/>
</dbReference>
<evidence type="ECO:0000256" key="3">
    <source>
        <dbReference type="ARBA" id="ARBA00022729"/>
    </source>
</evidence>
<dbReference type="PANTHER" id="PTHR22923">
    <property type="entry name" value="CEREBELLIN-RELATED"/>
    <property type="match status" value="1"/>
</dbReference>
<evidence type="ECO:0000256" key="2">
    <source>
        <dbReference type="ARBA" id="ARBA00022525"/>
    </source>
</evidence>
<reference evidence="5" key="3">
    <citation type="submission" date="2025-09" db="UniProtKB">
        <authorList>
            <consortium name="Ensembl"/>
        </authorList>
    </citation>
    <scope>IDENTIFICATION</scope>
</reference>
<proteinExistence type="predicted"/>
<dbReference type="InterPro" id="IPR050822">
    <property type="entry name" value="Cerebellin_Synaptic_Org"/>
</dbReference>
<evidence type="ECO:0000313" key="5">
    <source>
        <dbReference type="Ensembl" id="ENSDCDP00010000007.1"/>
    </source>
</evidence>
<dbReference type="SMART" id="SM00110">
    <property type="entry name" value="C1Q"/>
    <property type="match status" value="1"/>
</dbReference>
<comment type="subcellular location">
    <subcellularLocation>
        <location evidence="1">Secreted</location>
    </subcellularLocation>
</comment>
<protein>
    <submittedName>
        <fullName evidence="5">Cerebellin 11</fullName>
    </submittedName>
</protein>
<reference evidence="5 6" key="1">
    <citation type="submission" date="2020-06" db="EMBL/GenBank/DDBJ databases">
        <authorList>
            <consortium name="Wellcome Sanger Institute Data Sharing"/>
        </authorList>
    </citation>
    <scope>NUCLEOTIDE SEQUENCE [LARGE SCALE GENOMIC DNA]</scope>
</reference>
<dbReference type="GO" id="GO:0005576">
    <property type="term" value="C:extracellular region"/>
    <property type="evidence" value="ECO:0007669"/>
    <property type="project" value="UniProtKB-SubCell"/>
</dbReference>
<evidence type="ECO:0000259" key="4">
    <source>
        <dbReference type="PROSITE" id="PS50871"/>
    </source>
</evidence>
<keyword evidence="3" id="KW-0732">Signal</keyword>
<evidence type="ECO:0000313" key="6">
    <source>
        <dbReference type="Proteomes" id="UP000694580"/>
    </source>
</evidence>
<sequence>MTGARGVVCFAQWHLSGTLADRDSNRQPSDYGAASLTSRPPLERWKESKQVREKIKKQRVAFTASILTSKDQHHGPFNDESNLVFSKILTNIGNAYNPNTGVFTAPVKGVYYFRYSGYGYAGNDMGLSIFKGSQRMVSSYEHRSADSNDNVSNGVVLELDVGDVVYARLWINTWVFTDSRYDYCTFSGFLLYPL</sequence>
<dbReference type="Ensembl" id="ENSDCDT00010000008.1">
    <property type="protein sequence ID" value="ENSDCDP00010000007.1"/>
    <property type="gene ID" value="ENSDCDG00010000007.1"/>
</dbReference>
<dbReference type="Proteomes" id="UP000694580">
    <property type="component" value="Chromosome 1"/>
</dbReference>
<reference evidence="5" key="2">
    <citation type="submission" date="2025-08" db="UniProtKB">
        <authorList>
            <consortium name="Ensembl"/>
        </authorList>
    </citation>
    <scope>IDENTIFICATION</scope>
</reference>
<dbReference type="Gene3D" id="2.60.120.40">
    <property type="match status" value="1"/>
</dbReference>